<protein>
    <submittedName>
        <fullName evidence="1">Uncharacterized protein</fullName>
    </submittedName>
</protein>
<keyword evidence="2" id="KW-1185">Reference proteome</keyword>
<dbReference type="EMBL" id="LAVV01007129">
    <property type="protein sequence ID" value="KNZ57012.1"/>
    <property type="molecule type" value="Genomic_DNA"/>
</dbReference>
<organism evidence="1 2">
    <name type="scientific">Puccinia sorghi</name>
    <dbReference type="NCBI Taxonomy" id="27349"/>
    <lineage>
        <taxon>Eukaryota</taxon>
        <taxon>Fungi</taxon>
        <taxon>Dikarya</taxon>
        <taxon>Basidiomycota</taxon>
        <taxon>Pucciniomycotina</taxon>
        <taxon>Pucciniomycetes</taxon>
        <taxon>Pucciniales</taxon>
        <taxon>Pucciniaceae</taxon>
        <taxon>Puccinia</taxon>
    </lineage>
</organism>
<sequence>MVQLYTLNPSWLSQSMMCGHSQDSSFESQFNLRKTLDLEVEPVFHLKIYHFVSMEEQLKAFLFITGHNNSNRKAQDLAKPFQNNSIRQWLLARDKM</sequence>
<evidence type="ECO:0000313" key="1">
    <source>
        <dbReference type="EMBL" id="KNZ57012.1"/>
    </source>
</evidence>
<dbReference type="VEuPathDB" id="FungiDB:VP01_2263g5"/>
<proteinExistence type="predicted"/>
<accession>A0A0L6V906</accession>
<dbReference type="OrthoDB" id="1681765at2759"/>
<reference evidence="1 2" key="1">
    <citation type="submission" date="2015-08" db="EMBL/GenBank/DDBJ databases">
        <title>Next Generation Sequencing and Analysis of the Genome of Puccinia sorghi L Schw, the Causal Agent of Maize Common Rust.</title>
        <authorList>
            <person name="Rochi L."/>
            <person name="Burguener G."/>
            <person name="Darino M."/>
            <person name="Turjanski A."/>
            <person name="Kreff E."/>
            <person name="Dieguez M.J."/>
            <person name="Sacco F."/>
        </authorList>
    </citation>
    <scope>NUCLEOTIDE SEQUENCE [LARGE SCALE GENOMIC DNA]</scope>
    <source>
        <strain evidence="1 2">RO10H11247</strain>
    </source>
</reference>
<gene>
    <name evidence="1" type="ORF">VP01_2263g5</name>
</gene>
<dbReference type="AlphaFoldDB" id="A0A0L6V906"/>
<name>A0A0L6V906_9BASI</name>
<evidence type="ECO:0000313" key="2">
    <source>
        <dbReference type="Proteomes" id="UP000037035"/>
    </source>
</evidence>
<dbReference type="Proteomes" id="UP000037035">
    <property type="component" value="Unassembled WGS sequence"/>
</dbReference>
<comment type="caution">
    <text evidence="1">The sequence shown here is derived from an EMBL/GenBank/DDBJ whole genome shotgun (WGS) entry which is preliminary data.</text>
</comment>